<gene>
    <name evidence="2" type="ORF">FBUS_06154</name>
</gene>
<dbReference type="Proteomes" id="UP000728185">
    <property type="component" value="Unassembled WGS sequence"/>
</dbReference>
<feature type="region of interest" description="Disordered" evidence="1">
    <location>
        <begin position="88"/>
        <end position="107"/>
    </location>
</feature>
<comment type="caution">
    <text evidence="2">The sequence shown here is derived from an EMBL/GenBank/DDBJ whole genome shotgun (WGS) entry which is preliminary data.</text>
</comment>
<reference evidence="2" key="1">
    <citation type="submission" date="2019-05" db="EMBL/GenBank/DDBJ databases">
        <title>Annotation for the trematode Fasciolopsis buski.</title>
        <authorList>
            <person name="Choi Y.-J."/>
        </authorList>
    </citation>
    <scope>NUCLEOTIDE SEQUENCE</scope>
    <source>
        <strain evidence="2">HT</strain>
        <tissue evidence="2">Whole worm</tissue>
    </source>
</reference>
<evidence type="ECO:0000313" key="2">
    <source>
        <dbReference type="EMBL" id="KAA0198137.1"/>
    </source>
</evidence>
<proteinExistence type="predicted"/>
<dbReference type="AlphaFoldDB" id="A0A8E0VK76"/>
<evidence type="ECO:0000313" key="3">
    <source>
        <dbReference type="Proteomes" id="UP000728185"/>
    </source>
</evidence>
<accession>A0A8E0VK76</accession>
<dbReference type="OrthoDB" id="6243591at2759"/>
<sequence>MPNTAKKWHLPSAFNITNGSFLRERHSSISVPVIELPSPTQSSCLSTSGERHKHTRVSFDLGLNQCLTYQTNEVIDVNSKPILGYVSSTGEAPGEQKPRSRSASLPNIPRVPTGAELILGWSRNAGMNHALLTFHIESGIGAM</sequence>
<protein>
    <submittedName>
        <fullName evidence="2">Uncharacterized protein</fullName>
    </submittedName>
</protein>
<organism evidence="2 3">
    <name type="scientific">Fasciolopsis buskii</name>
    <dbReference type="NCBI Taxonomy" id="27845"/>
    <lineage>
        <taxon>Eukaryota</taxon>
        <taxon>Metazoa</taxon>
        <taxon>Spiralia</taxon>
        <taxon>Lophotrochozoa</taxon>
        <taxon>Platyhelminthes</taxon>
        <taxon>Trematoda</taxon>
        <taxon>Digenea</taxon>
        <taxon>Plagiorchiida</taxon>
        <taxon>Echinostomata</taxon>
        <taxon>Echinostomatoidea</taxon>
        <taxon>Fasciolidae</taxon>
        <taxon>Fasciolopsis</taxon>
    </lineage>
</organism>
<evidence type="ECO:0000256" key="1">
    <source>
        <dbReference type="SAM" id="MobiDB-lite"/>
    </source>
</evidence>
<keyword evidence="3" id="KW-1185">Reference proteome</keyword>
<name>A0A8E0VK76_9TREM</name>
<dbReference type="EMBL" id="LUCM01001916">
    <property type="protein sequence ID" value="KAA0198137.1"/>
    <property type="molecule type" value="Genomic_DNA"/>
</dbReference>